<comment type="caution">
    <text evidence="2">The sequence shown here is derived from an EMBL/GenBank/DDBJ whole genome shotgun (WGS) entry which is preliminary data.</text>
</comment>
<proteinExistence type="predicted"/>
<evidence type="ECO:0000256" key="1">
    <source>
        <dbReference type="SAM" id="MobiDB-lite"/>
    </source>
</evidence>
<sequence length="283" mass="31911">MDGRGDILGFVRLVQRLPASVIKALYFCNDEERQRRLRALRSKAERELQKRSSALSRSASRAKLCRDGITLKDGAGYLEASEQFKSPEFLPPRDRAPPRPNLPQLLPRTSSTAPNLEVSAPPGLLAPELRALYMMPSRRDQIRLEGRERDGFNLEGVERREQVIEPPNYHFLHEESESADYVQVNTSAEGLGRAFRTSREVNDDLVMAKQLSLESYLHEQAQRNALEQQEALGDVDELECAMEGDMGGFEHDFIYQPEDAFVDDIVSDSGPEAQLLGKQPATR</sequence>
<feature type="region of interest" description="Disordered" evidence="1">
    <location>
        <begin position="82"/>
        <end position="121"/>
    </location>
</feature>
<gene>
    <name evidence="2" type="ORF">Rt10032_c06g2757</name>
</gene>
<dbReference type="OrthoDB" id="10071381at2759"/>
<dbReference type="EMBL" id="BJWK01000006">
    <property type="protein sequence ID" value="GEM08740.1"/>
    <property type="molecule type" value="Genomic_DNA"/>
</dbReference>
<reference evidence="2 3" key="1">
    <citation type="submission" date="2019-07" db="EMBL/GenBank/DDBJ databases">
        <title>Rhodotorula toruloides NBRC10032 genome sequencing.</title>
        <authorList>
            <person name="Shida Y."/>
            <person name="Takaku H."/>
            <person name="Ogasawara W."/>
            <person name="Mori K."/>
        </authorList>
    </citation>
    <scope>NUCLEOTIDE SEQUENCE [LARGE SCALE GENOMIC DNA]</scope>
    <source>
        <strain evidence="2 3">NBRC10032</strain>
    </source>
</reference>
<dbReference type="Proteomes" id="UP000321518">
    <property type="component" value="Unassembled WGS sequence"/>
</dbReference>
<evidence type="ECO:0000313" key="3">
    <source>
        <dbReference type="Proteomes" id="UP000321518"/>
    </source>
</evidence>
<evidence type="ECO:0000313" key="2">
    <source>
        <dbReference type="EMBL" id="GEM08740.1"/>
    </source>
</evidence>
<name>A0A511KED9_RHOTO</name>
<accession>A0A511KED9</accession>
<organism evidence="2 3">
    <name type="scientific">Rhodotorula toruloides</name>
    <name type="common">Yeast</name>
    <name type="synonym">Rhodosporidium toruloides</name>
    <dbReference type="NCBI Taxonomy" id="5286"/>
    <lineage>
        <taxon>Eukaryota</taxon>
        <taxon>Fungi</taxon>
        <taxon>Dikarya</taxon>
        <taxon>Basidiomycota</taxon>
        <taxon>Pucciniomycotina</taxon>
        <taxon>Microbotryomycetes</taxon>
        <taxon>Sporidiobolales</taxon>
        <taxon>Sporidiobolaceae</taxon>
        <taxon>Rhodotorula</taxon>
    </lineage>
</organism>
<protein>
    <submittedName>
        <fullName evidence="2">Uncharacterized protein</fullName>
    </submittedName>
</protein>
<dbReference type="AlphaFoldDB" id="A0A511KED9"/>